<feature type="compositionally biased region" description="Basic residues" evidence="1">
    <location>
        <begin position="163"/>
        <end position="175"/>
    </location>
</feature>
<feature type="region of interest" description="Disordered" evidence="1">
    <location>
        <begin position="148"/>
        <end position="177"/>
    </location>
</feature>
<reference evidence="2" key="1">
    <citation type="submission" date="2021-02" db="EMBL/GenBank/DDBJ databases">
        <authorList>
            <person name="Nieuwenhuis M."/>
            <person name="Van De Peppel L.J.J."/>
        </authorList>
    </citation>
    <scope>NUCLEOTIDE SEQUENCE</scope>
    <source>
        <strain evidence="2">D49</strain>
    </source>
</reference>
<feature type="region of interest" description="Disordered" evidence="1">
    <location>
        <begin position="1"/>
        <end position="20"/>
    </location>
</feature>
<dbReference type="Proteomes" id="UP000717328">
    <property type="component" value="Unassembled WGS sequence"/>
</dbReference>
<feature type="region of interest" description="Disordered" evidence="1">
    <location>
        <begin position="266"/>
        <end position="285"/>
    </location>
</feature>
<feature type="compositionally biased region" description="Pro residues" evidence="1">
    <location>
        <begin position="97"/>
        <end position="114"/>
    </location>
</feature>
<reference evidence="2" key="2">
    <citation type="submission" date="2021-10" db="EMBL/GenBank/DDBJ databases">
        <title>Phylogenomics reveals ancestral predisposition of the termite-cultivated fungus Termitomyces towards a domesticated lifestyle.</title>
        <authorList>
            <person name="Auxier B."/>
            <person name="Grum-Grzhimaylo A."/>
            <person name="Cardenas M.E."/>
            <person name="Lodge J.D."/>
            <person name="Laessoe T."/>
            <person name="Pedersen O."/>
            <person name="Smith M.E."/>
            <person name="Kuyper T.W."/>
            <person name="Franco-Molano E.A."/>
            <person name="Baroni T.J."/>
            <person name="Aanen D.K."/>
        </authorList>
    </citation>
    <scope>NUCLEOTIDE SEQUENCE</scope>
    <source>
        <strain evidence="2">D49</strain>
    </source>
</reference>
<organism evidence="2 3">
    <name type="scientific">Sphagnurus paluster</name>
    <dbReference type="NCBI Taxonomy" id="117069"/>
    <lineage>
        <taxon>Eukaryota</taxon>
        <taxon>Fungi</taxon>
        <taxon>Dikarya</taxon>
        <taxon>Basidiomycota</taxon>
        <taxon>Agaricomycotina</taxon>
        <taxon>Agaricomycetes</taxon>
        <taxon>Agaricomycetidae</taxon>
        <taxon>Agaricales</taxon>
        <taxon>Tricholomatineae</taxon>
        <taxon>Lyophyllaceae</taxon>
        <taxon>Sphagnurus</taxon>
    </lineage>
</organism>
<feature type="region of interest" description="Disordered" evidence="1">
    <location>
        <begin position="46"/>
        <end position="118"/>
    </location>
</feature>
<evidence type="ECO:0000256" key="1">
    <source>
        <dbReference type="SAM" id="MobiDB-lite"/>
    </source>
</evidence>
<keyword evidence="3" id="KW-1185">Reference proteome</keyword>
<proteinExistence type="predicted"/>
<dbReference type="AlphaFoldDB" id="A0A9P7GJ56"/>
<feature type="compositionally biased region" description="Basic residues" evidence="1">
    <location>
        <begin position="472"/>
        <end position="485"/>
    </location>
</feature>
<evidence type="ECO:0000313" key="3">
    <source>
        <dbReference type="Proteomes" id="UP000717328"/>
    </source>
</evidence>
<name>A0A9P7GJ56_9AGAR</name>
<dbReference type="OrthoDB" id="2507647at2759"/>
<gene>
    <name evidence="2" type="ORF">H0H81_008022</name>
</gene>
<feature type="compositionally biased region" description="Low complexity" evidence="1">
    <location>
        <begin position="447"/>
        <end position="470"/>
    </location>
</feature>
<feature type="region of interest" description="Disordered" evidence="1">
    <location>
        <begin position="388"/>
        <end position="485"/>
    </location>
</feature>
<dbReference type="EMBL" id="JABCKI010000219">
    <property type="protein sequence ID" value="KAG5651617.1"/>
    <property type="molecule type" value="Genomic_DNA"/>
</dbReference>
<sequence length="541" mass="58801">MATVLERPVSALSARPQQQPPLVEIIDVDLLDDPAPTLQRTVPETISLLDSDEDDHVQQRPVASSSRRRGQSSAPDVRFTANTQQHTVSRRNARLFSPPPPATPGPSNPPPVPRLPRGLLSFASLPRRPAAPSPPVVRPIEQPLAFEQHLRPPSPPAAAPQHPNRHRRGAPRHIHIPSMGLGGALTALNLHRRMPPDHDPDAAQQPRNLVWHHRVPRMPNLFERAGTTLQQQLRDMMQRVDDGDDELGFEHPFRLHRHIALAQGWGGARREHHQQQQPEEGKYRPEYTHPTTPEPGFTFDFAPAADAVSEEDKSAPIVIDLSEDDVEAQSPQTASSVQTILVCAQCLDPLVQGGGLVGDEARRRKVWALRCGHMIDGKCLEVLGAPPQEEAEAEAEENTGSKGKGKGKGKGKAPVYSDDESDDDHADAHVQVQPAPENPMRARLRSRSSTSASKSTSASTSTAPTASSTALGKRKRERAPPTAKRRLSAIHEWSCPVAGCARIHASVHIAGAWVPEPDLAQSTVKGKARAGPGRGVVAMFV</sequence>
<accession>A0A9P7GJ56</accession>
<evidence type="ECO:0000313" key="2">
    <source>
        <dbReference type="EMBL" id="KAG5651617.1"/>
    </source>
</evidence>
<comment type="caution">
    <text evidence="2">The sequence shown here is derived from an EMBL/GenBank/DDBJ whole genome shotgun (WGS) entry which is preliminary data.</text>
</comment>
<protein>
    <submittedName>
        <fullName evidence="2">Uncharacterized protein</fullName>
    </submittedName>
</protein>